<dbReference type="AlphaFoldDB" id="A0A378K0G5"/>
<gene>
    <name evidence="2" type="ORF">Lmor_1247</name>
    <name evidence="3" type="ORF">NCTC12239_00227</name>
</gene>
<dbReference type="STRING" id="39962.Lmor_1247"/>
<name>A0A378K0G5_9GAMM</name>
<reference evidence="3 5" key="2">
    <citation type="submission" date="2018-06" db="EMBL/GenBank/DDBJ databases">
        <authorList>
            <consortium name="Pathogen Informatics"/>
            <person name="Doyle S."/>
        </authorList>
    </citation>
    <scope>NUCLEOTIDE SEQUENCE [LARGE SCALE GENOMIC DNA]</scope>
    <source>
        <strain evidence="3 5">NCTC12239</strain>
    </source>
</reference>
<proteinExistence type="predicted"/>
<dbReference type="EMBL" id="LNYN01000019">
    <property type="protein sequence ID" value="KTD34714.1"/>
    <property type="molecule type" value="Genomic_DNA"/>
</dbReference>
<reference evidence="2 4" key="1">
    <citation type="submission" date="2015-11" db="EMBL/GenBank/DDBJ databases">
        <title>Genomic analysis of 38 Legionella species identifies large and diverse effector repertoires.</title>
        <authorList>
            <person name="Burstein D."/>
            <person name="Amaro F."/>
            <person name="Zusman T."/>
            <person name="Lifshitz Z."/>
            <person name="Cohen O."/>
            <person name="Gilbert J.A."/>
            <person name="Pupko T."/>
            <person name="Shuman H.A."/>
            <person name="Segal G."/>
        </authorList>
    </citation>
    <scope>NUCLEOTIDE SEQUENCE [LARGE SCALE GENOMIC DNA]</scope>
    <source>
        <strain evidence="2 4">ATCC 43877</strain>
    </source>
</reference>
<dbReference type="Pfam" id="PF06097">
    <property type="entry name" value="DUF945"/>
    <property type="match status" value="1"/>
</dbReference>
<evidence type="ECO:0000313" key="3">
    <source>
        <dbReference type="EMBL" id="STX61321.1"/>
    </source>
</evidence>
<keyword evidence="4" id="KW-1185">Reference proteome</keyword>
<evidence type="ECO:0000256" key="1">
    <source>
        <dbReference type="SAM" id="MobiDB-lite"/>
    </source>
</evidence>
<protein>
    <submittedName>
        <fullName evidence="2 3">Virulence protein</fullName>
    </submittedName>
</protein>
<evidence type="ECO:0000313" key="5">
    <source>
        <dbReference type="Proteomes" id="UP000254040"/>
    </source>
</evidence>
<dbReference type="RefSeq" id="WP_028385378.1">
    <property type="nucleotide sequence ID" value="NZ_CAAAJG010000004.1"/>
</dbReference>
<dbReference type="OrthoDB" id="5651145at2"/>
<evidence type="ECO:0000313" key="4">
    <source>
        <dbReference type="Proteomes" id="UP000054985"/>
    </source>
</evidence>
<dbReference type="Proteomes" id="UP000054985">
    <property type="component" value="Unassembled WGS sequence"/>
</dbReference>
<evidence type="ECO:0000313" key="2">
    <source>
        <dbReference type="EMBL" id="KTD34714.1"/>
    </source>
</evidence>
<dbReference type="InterPro" id="IPR010352">
    <property type="entry name" value="DUF945"/>
</dbReference>
<organism evidence="3 5">
    <name type="scientific">Legionella moravica</name>
    <dbReference type="NCBI Taxonomy" id="39962"/>
    <lineage>
        <taxon>Bacteria</taxon>
        <taxon>Pseudomonadati</taxon>
        <taxon>Pseudomonadota</taxon>
        <taxon>Gammaproteobacteria</taxon>
        <taxon>Legionellales</taxon>
        <taxon>Legionellaceae</taxon>
        <taxon>Legionella</taxon>
    </lineage>
</organism>
<dbReference type="Proteomes" id="UP000254040">
    <property type="component" value="Unassembled WGS sequence"/>
</dbReference>
<feature type="region of interest" description="Disordered" evidence="1">
    <location>
        <begin position="383"/>
        <end position="417"/>
    </location>
</feature>
<sequence length="466" mass="51847">MKKWTGLLISLLILILIAYYIMGFMVERTLNKNINAIHKTSVASIYLDQYQRGWFSSRANLVLEMHVPAQQVKDESGMTKNNPPVDLNIKFPLMVDHGPFIFTDSGLRFGLGYVTTKPQTRYGALISYCNNTIFKYSLPSILTKGKTGPQDYQFEWLGLTAELKISPDIEQVKGYWKAYGFNGDAANVSFKLGKVLNEFKFYYTEGLWIGQTHLSVPYFTLTAENAKVVEMDAFDLSLGSDISNKLLNYNADINLKKLSINNNTYGPGSFKLSIKNLDPSAMADINKLQWNMLENNQHPELNMLALLADLPKLLSKGSELDLSEMYLTVPDGTITGRLNIVLPQSDISDAAQIMQKAHGEGQFKAPAATVKALITASLESNSSTYQAQSNGQTQPTTTRDPVPESSTTSDPVNGTVNPEAQADAIIKNYINKGLLKVEGNYYIVDIKIENQQLFINGKLFSPEMLN</sequence>
<accession>A0A378K0G5</accession>
<dbReference type="EMBL" id="UGOG01000001">
    <property type="protein sequence ID" value="STX61321.1"/>
    <property type="molecule type" value="Genomic_DNA"/>
</dbReference>